<evidence type="ECO:0000313" key="2">
    <source>
        <dbReference type="Proteomes" id="UP000789901"/>
    </source>
</evidence>
<protein>
    <submittedName>
        <fullName evidence="1">9264_t:CDS:1</fullName>
    </submittedName>
</protein>
<feature type="non-terminal residue" evidence="1">
    <location>
        <position position="45"/>
    </location>
</feature>
<keyword evidence="2" id="KW-1185">Reference proteome</keyword>
<accession>A0ABN7VQ19</accession>
<reference evidence="1 2" key="1">
    <citation type="submission" date="2021-06" db="EMBL/GenBank/DDBJ databases">
        <authorList>
            <person name="Kallberg Y."/>
            <person name="Tangrot J."/>
            <person name="Rosling A."/>
        </authorList>
    </citation>
    <scope>NUCLEOTIDE SEQUENCE [LARGE SCALE GENOMIC DNA]</scope>
    <source>
        <strain evidence="1 2">120-4 pot B 10/14</strain>
    </source>
</reference>
<dbReference type="EMBL" id="CAJVQB010019792">
    <property type="protein sequence ID" value="CAG8792308.1"/>
    <property type="molecule type" value="Genomic_DNA"/>
</dbReference>
<gene>
    <name evidence="1" type="ORF">GMARGA_LOCUS21428</name>
</gene>
<organism evidence="1 2">
    <name type="scientific">Gigaspora margarita</name>
    <dbReference type="NCBI Taxonomy" id="4874"/>
    <lineage>
        <taxon>Eukaryota</taxon>
        <taxon>Fungi</taxon>
        <taxon>Fungi incertae sedis</taxon>
        <taxon>Mucoromycota</taxon>
        <taxon>Glomeromycotina</taxon>
        <taxon>Glomeromycetes</taxon>
        <taxon>Diversisporales</taxon>
        <taxon>Gigasporaceae</taxon>
        <taxon>Gigaspora</taxon>
    </lineage>
</organism>
<sequence>MNYLAETKINKFPHSREELEGWLTEAYTWQKALEGKLMTESERAK</sequence>
<comment type="caution">
    <text evidence="1">The sequence shown here is derived from an EMBL/GenBank/DDBJ whole genome shotgun (WGS) entry which is preliminary data.</text>
</comment>
<name>A0ABN7VQ19_GIGMA</name>
<proteinExistence type="predicted"/>
<evidence type="ECO:0000313" key="1">
    <source>
        <dbReference type="EMBL" id="CAG8792308.1"/>
    </source>
</evidence>
<dbReference type="Proteomes" id="UP000789901">
    <property type="component" value="Unassembled WGS sequence"/>
</dbReference>